<dbReference type="GO" id="GO:0016020">
    <property type="term" value="C:membrane"/>
    <property type="evidence" value="ECO:0007669"/>
    <property type="project" value="UniProtKB-SubCell"/>
</dbReference>
<dbReference type="EMBL" id="CP008889">
    <property type="protein sequence ID" value="AIF40091.1"/>
    <property type="molecule type" value="Genomic_DNA"/>
</dbReference>
<dbReference type="eggNOG" id="COG2259">
    <property type="taxonomic scope" value="Bacteria"/>
</dbReference>
<comment type="subcellular location">
    <subcellularLocation>
        <location evidence="1">Membrane</location>
        <topology evidence="1">Multi-pass membrane protein</topology>
    </subcellularLocation>
</comment>
<dbReference type="STRING" id="1274.HX89_02975"/>
<name>A0A075JCU7_9MICO</name>
<dbReference type="Proteomes" id="UP000027986">
    <property type="component" value="Chromosome"/>
</dbReference>
<accession>A0A075JCU7</accession>
<dbReference type="GeneID" id="41840179"/>
<keyword evidence="3" id="KW-1133">Transmembrane helix</keyword>
<gene>
    <name evidence="5" type="ORF">HX89_02975</name>
</gene>
<dbReference type="InterPro" id="IPR032808">
    <property type="entry name" value="DoxX"/>
</dbReference>
<dbReference type="OrthoDB" id="329282at2"/>
<evidence type="ECO:0000256" key="3">
    <source>
        <dbReference type="ARBA" id="ARBA00022989"/>
    </source>
</evidence>
<evidence type="ECO:0000313" key="5">
    <source>
        <dbReference type="EMBL" id="AIF40091.1"/>
    </source>
</evidence>
<keyword evidence="2" id="KW-0812">Transmembrane</keyword>
<evidence type="ECO:0000313" key="6">
    <source>
        <dbReference type="Proteomes" id="UP000027986"/>
    </source>
</evidence>
<keyword evidence="6" id="KW-1185">Reference proteome</keyword>
<protein>
    <submittedName>
        <fullName evidence="5">Uncharacterized protein</fullName>
    </submittedName>
</protein>
<proteinExistence type="predicted"/>
<reference evidence="5 6" key="1">
    <citation type="submission" date="2014-07" db="EMBL/GenBank/DDBJ databases">
        <title>Genome Sequencing of Dermacoccus nishinomiyaensis.</title>
        <authorList>
            <person name="Hong K.W."/>
            <person name="Chan K.G."/>
        </authorList>
    </citation>
    <scope>NUCLEOTIDE SEQUENCE [LARGE SCALE GENOMIC DNA]</scope>
    <source>
        <strain evidence="5 6">M25</strain>
    </source>
</reference>
<dbReference type="KEGG" id="dni:HX89_02975"/>
<dbReference type="Pfam" id="PF07681">
    <property type="entry name" value="DoxX"/>
    <property type="match status" value="1"/>
</dbReference>
<dbReference type="HOGENOM" id="CLU_058421_1_3_11"/>
<dbReference type="RefSeq" id="WP_006945735.1">
    <property type="nucleotide sequence ID" value="NZ_CAKZHM010000116.1"/>
</dbReference>
<dbReference type="AlphaFoldDB" id="A0A075JCU7"/>
<organism evidence="5 6">
    <name type="scientific">Dermacoccus nishinomiyaensis</name>
    <dbReference type="NCBI Taxonomy" id="1274"/>
    <lineage>
        <taxon>Bacteria</taxon>
        <taxon>Bacillati</taxon>
        <taxon>Actinomycetota</taxon>
        <taxon>Actinomycetes</taxon>
        <taxon>Micrococcales</taxon>
        <taxon>Dermacoccaceae</taxon>
        <taxon>Dermacoccus</taxon>
    </lineage>
</organism>
<evidence type="ECO:0000256" key="1">
    <source>
        <dbReference type="ARBA" id="ARBA00004141"/>
    </source>
</evidence>
<evidence type="ECO:0000256" key="2">
    <source>
        <dbReference type="ARBA" id="ARBA00022692"/>
    </source>
</evidence>
<evidence type="ECO:0000256" key="4">
    <source>
        <dbReference type="ARBA" id="ARBA00023136"/>
    </source>
</evidence>
<keyword evidence="4" id="KW-0472">Membrane</keyword>
<sequence>MFNPGKALGRAMVGSLFVYGGQNAIKNRAHLVPMIDAAQERYGLKGQLPLTSEQLIQANGAGMIALGAAMGLGIKSRLAAIGLLPLLAATTVSAHNFWDIKDDPQARNQQMTAFFGNLAAAGGLVTVIMTKN</sequence>